<keyword evidence="2" id="KW-1185">Reference proteome</keyword>
<name>A0A7W9SU65_ARMRO</name>
<organism evidence="1 2">
    <name type="scientific">Armatimonas rosea</name>
    <dbReference type="NCBI Taxonomy" id="685828"/>
    <lineage>
        <taxon>Bacteria</taxon>
        <taxon>Bacillati</taxon>
        <taxon>Armatimonadota</taxon>
        <taxon>Armatimonadia</taxon>
        <taxon>Armatimonadales</taxon>
        <taxon>Armatimonadaceae</taxon>
        <taxon>Armatimonas</taxon>
    </lineage>
</organism>
<evidence type="ECO:0000313" key="1">
    <source>
        <dbReference type="EMBL" id="MBB6052480.1"/>
    </source>
</evidence>
<dbReference type="RefSeq" id="WP_184201595.1">
    <property type="nucleotide sequence ID" value="NZ_JACHGW010000004.1"/>
</dbReference>
<reference evidence="1 2" key="1">
    <citation type="submission" date="2020-08" db="EMBL/GenBank/DDBJ databases">
        <title>Genomic Encyclopedia of Type Strains, Phase IV (KMG-IV): sequencing the most valuable type-strain genomes for metagenomic binning, comparative biology and taxonomic classification.</title>
        <authorList>
            <person name="Goeker M."/>
        </authorList>
    </citation>
    <scope>NUCLEOTIDE SEQUENCE [LARGE SCALE GENOMIC DNA]</scope>
    <source>
        <strain evidence="1 2">DSM 23562</strain>
    </source>
</reference>
<dbReference type="Proteomes" id="UP000520814">
    <property type="component" value="Unassembled WGS sequence"/>
</dbReference>
<gene>
    <name evidence="1" type="ORF">HNQ39_004301</name>
</gene>
<evidence type="ECO:0000313" key="2">
    <source>
        <dbReference type="Proteomes" id="UP000520814"/>
    </source>
</evidence>
<comment type="caution">
    <text evidence="1">The sequence shown here is derived from an EMBL/GenBank/DDBJ whole genome shotgun (WGS) entry which is preliminary data.</text>
</comment>
<sequence length="63" mass="7138">MKPHTLDEWLALSPDEQETIHLDQWNVYQGEGAQIGLALCDKFVQEHLGQVTDAELYVYHGGV</sequence>
<protein>
    <submittedName>
        <fullName evidence="1">Uncharacterized protein</fullName>
    </submittedName>
</protein>
<proteinExistence type="predicted"/>
<accession>A0A7W9SU65</accession>
<dbReference type="EMBL" id="JACHGW010000004">
    <property type="protein sequence ID" value="MBB6052480.1"/>
    <property type="molecule type" value="Genomic_DNA"/>
</dbReference>
<dbReference type="AlphaFoldDB" id="A0A7W9SU65"/>